<dbReference type="GO" id="GO:0004721">
    <property type="term" value="F:phosphoprotein phosphatase activity"/>
    <property type="evidence" value="ECO:0007669"/>
    <property type="project" value="UniProtKB-KW"/>
</dbReference>
<comment type="subcellular location">
    <subcellularLocation>
        <location evidence="1">Membrane</location>
        <topology evidence="1">Multi-pass membrane protein</topology>
    </subcellularLocation>
</comment>
<dbReference type="InterPro" id="IPR000387">
    <property type="entry name" value="Tyr_Pase_dom"/>
</dbReference>
<feature type="binding site" evidence="10">
    <location>
        <position position="454"/>
    </location>
    <ligand>
        <name>Na(+)</name>
        <dbReference type="ChEBI" id="CHEBI:29101"/>
        <label>1</label>
    </ligand>
</feature>
<dbReference type="PRINTS" id="PR00176">
    <property type="entry name" value="NANEUSMPORT"/>
</dbReference>
<evidence type="ECO:0000256" key="9">
    <source>
        <dbReference type="ARBA" id="ARBA00023136"/>
    </source>
</evidence>
<dbReference type="GO" id="GO:0015293">
    <property type="term" value="F:symporter activity"/>
    <property type="evidence" value="ECO:0007669"/>
    <property type="project" value="UniProtKB-KW"/>
</dbReference>
<evidence type="ECO:0000256" key="5">
    <source>
        <dbReference type="ARBA" id="ARBA00022801"/>
    </source>
</evidence>
<dbReference type="InterPro" id="IPR000175">
    <property type="entry name" value="Na/ntran_symport"/>
</dbReference>
<dbReference type="SMART" id="SM00195">
    <property type="entry name" value="DSPc"/>
    <property type="match status" value="1"/>
</dbReference>
<gene>
    <name evidence="16" type="ORF">O3P69_008394</name>
</gene>
<feature type="region of interest" description="Disordered" evidence="12">
    <location>
        <begin position="38"/>
        <end position="87"/>
    </location>
</feature>
<feature type="transmembrane region" description="Helical" evidence="13">
    <location>
        <begin position="438"/>
        <end position="459"/>
    </location>
</feature>
<dbReference type="InterPro" id="IPR020422">
    <property type="entry name" value="TYR_PHOSPHATASE_DUAL_dom"/>
</dbReference>
<dbReference type="Pfam" id="PF00209">
    <property type="entry name" value="SNF"/>
    <property type="match status" value="1"/>
</dbReference>
<feature type="transmembrane region" description="Helical" evidence="13">
    <location>
        <begin position="126"/>
        <end position="145"/>
    </location>
</feature>
<keyword evidence="8 13" id="KW-1133">Transmembrane helix</keyword>
<evidence type="ECO:0000256" key="6">
    <source>
        <dbReference type="ARBA" id="ARBA00022847"/>
    </source>
</evidence>
<evidence type="ECO:0000313" key="17">
    <source>
        <dbReference type="Proteomes" id="UP001487740"/>
    </source>
</evidence>
<feature type="binding site" evidence="10">
    <location>
        <position position="450"/>
    </location>
    <ligand>
        <name>Na(+)</name>
        <dbReference type="ChEBI" id="CHEBI:29101"/>
        <label>1</label>
    </ligand>
</feature>
<dbReference type="Pfam" id="PF00782">
    <property type="entry name" value="DSPc"/>
    <property type="match status" value="1"/>
</dbReference>
<feature type="region of interest" description="Disordered" evidence="12">
    <location>
        <begin position="781"/>
        <end position="804"/>
    </location>
</feature>
<protein>
    <recommendedName>
        <fullName evidence="11">Transporter</fullName>
    </recommendedName>
</protein>
<keyword evidence="9 13" id="KW-0472">Membrane</keyword>
<comment type="similarity">
    <text evidence="2 11">Belongs to the sodium:neurotransmitter symporter (SNF) (TC 2.A.22) family.</text>
</comment>
<proteinExistence type="inferred from homology"/>
<dbReference type="GO" id="GO:0035725">
    <property type="term" value="P:sodium ion transmembrane transport"/>
    <property type="evidence" value="ECO:0007669"/>
    <property type="project" value="TreeGrafter"/>
</dbReference>
<comment type="caution">
    <text evidence="16">The sequence shown here is derived from an EMBL/GenBank/DDBJ whole genome shotgun (WGS) entry which is preliminary data.</text>
</comment>
<evidence type="ECO:0000256" key="12">
    <source>
        <dbReference type="SAM" id="MobiDB-lite"/>
    </source>
</evidence>
<accession>A0AAW0SKL1</accession>
<dbReference type="GO" id="GO:0005886">
    <property type="term" value="C:plasma membrane"/>
    <property type="evidence" value="ECO:0007669"/>
    <property type="project" value="TreeGrafter"/>
</dbReference>
<feature type="transmembrane region" description="Helical" evidence="13">
    <location>
        <begin position="597"/>
        <end position="622"/>
    </location>
</feature>
<feature type="binding site" evidence="10">
    <location>
        <position position="105"/>
    </location>
    <ligand>
        <name>Na(+)</name>
        <dbReference type="ChEBI" id="CHEBI:29101"/>
        <label>1</label>
    </ligand>
</feature>
<dbReference type="Gene3D" id="3.90.190.10">
    <property type="entry name" value="Protein tyrosine phosphatase superfamily"/>
    <property type="match status" value="1"/>
</dbReference>
<dbReference type="GO" id="GO:0046872">
    <property type="term" value="F:metal ion binding"/>
    <property type="evidence" value="ECO:0007669"/>
    <property type="project" value="UniProtKB-KW"/>
</dbReference>
<feature type="binding site" evidence="10">
    <location>
        <position position="321"/>
    </location>
    <ligand>
        <name>Na(+)</name>
        <dbReference type="ChEBI" id="CHEBI:29101"/>
        <label>1</label>
    </ligand>
</feature>
<feature type="transmembrane region" description="Helical" evidence="13">
    <location>
        <begin position="551"/>
        <end position="577"/>
    </location>
</feature>
<evidence type="ECO:0000313" key="16">
    <source>
        <dbReference type="EMBL" id="KAK8375539.1"/>
    </source>
</evidence>
<dbReference type="InterPro" id="IPR000340">
    <property type="entry name" value="Dual-sp_phosphatase_cat-dom"/>
</dbReference>
<keyword evidence="6 11" id="KW-0769">Symport</keyword>
<evidence type="ECO:0000256" key="11">
    <source>
        <dbReference type="RuleBase" id="RU003732"/>
    </source>
</evidence>
<evidence type="ECO:0000256" key="1">
    <source>
        <dbReference type="ARBA" id="ARBA00004141"/>
    </source>
</evidence>
<feature type="transmembrane region" description="Helical" evidence="13">
    <location>
        <begin position="480"/>
        <end position="504"/>
    </location>
</feature>
<dbReference type="PANTHER" id="PTHR11616">
    <property type="entry name" value="SODIUM/CHLORIDE DEPENDENT TRANSPORTER"/>
    <property type="match status" value="1"/>
</dbReference>
<feature type="compositionally biased region" description="Low complexity" evidence="12">
    <location>
        <begin position="700"/>
        <end position="718"/>
    </location>
</feature>
<feature type="transmembrane region" description="Helical" evidence="13">
    <location>
        <begin position="347"/>
        <end position="368"/>
    </location>
</feature>
<dbReference type="PROSITE" id="PS00383">
    <property type="entry name" value="TYR_PHOSPHATASE_1"/>
    <property type="match status" value="1"/>
</dbReference>
<dbReference type="PROSITE" id="PS50054">
    <property type="entry name" value="TYR_PHOSPHATASE_DUAL"/>
    <property type="match status" value="1"/>
</dbReference>
<organism evidence="16 17">
    <name type="scientific">Scylla paramamosain</name>
    <name type="common">Mud crab</name>
    <dbReference type="NCBI Taxonomy" id="85552"/>
    <lineage>
        <taxon>Eukaryota</taxon>
        <taxon>Metazoa</taxon>
        <taxon>Ecdysozoa</taxon>
        <taxon>Arthropoda</taxon>
        <taxon>Crustacea</taxon>
        <taxon>Multicrustacea</taxon>
        <taxon>Malacostraca</taxon>
        <taxon>Eumalacostraca</taxon>
        <taxon>Eucarida</taxon>
        <taxon>Decapoda</taxon>
        <taxon>Pleocyemata</taxon>
        <taxon>Brachyura</taxon>
        <taxon>Eubrachyura</taxon>
        <taxon>Portunoidea</taxon>
        <taxon>Portunidae</taxon>
        <taxon>Portuninae</taxon>
        <taxon>Scylla</taxon>
    </lineage>
</organism>
<keyword evidence="5" id="KW-0378">Hydrolase</keyword>
<keyword evidence="4 11" id="KW-0812">Transmembrane</keyword>
<evidence type="ECO:0000256" key="8">
    <source>
        <dbReference type="ARBA" id="ARBA00022989"/>
    </source>
</evidence>
<evidence type="ECO:0000256" key="3">
    <source>
        <dbReference type="ARBA" id="ARBA00022448"/>
    </source>
</evidence>
<feature type="binding site" evidence="10">
    <location>
        <position position="104"/>
    </location>
    <ligand>
        <name>Na(+)</name>
        <dbReference type="ChEBI" id="CHEBI:29101"/>
        <label>1</label>
    </ligand>
</feature>
<dbReference type="SMART" id="SM00404">
    <property type="entry name" value="PTPc_motif"/>
    <property type="match status" value="1"/>
</dbReference>
<dbReference type="InterPro" id="IPR029021">
    <property type="entry name" value="Prot-tyrosine_phosphatase-like"/>
</dbReference>
<evidence type="ECO:0000256" key="10">
    <source>
        <dbReference type="PIRSR" id="PIRSR600175-1"/>
    </source>
</evidence>
<dbReference type="PROSITE" id="PS50267">
    <property type="entry name" value="NA_NEUROTRAN_SYMP_3"/>
    <property type="match status" value="1"/>
</dbReference>
<feature type="domain" description="Tyrosine specific protein phosphatases" evidence="15">
    <location>
        <begin position="909"/>
        <end position="967"/>
    </location>
</feature>
<dbReference type="InterPro" id="IPR016130">
    <property type="entry name" value="Tyr_Pase_AS"/>
</dbReference>
<evidence type="ECO:0000259" key="14">
    <source>
        <dbReference type="PROSITE" id="PS50054"/>
    </source>
</evidence>
<evidence type="ECO:0000256" key="13">
    <source>
        <dbReference type="SAM" id="Phobius"/>
    </source>
</evidence>
<feature type="compositionally biased region" description="Basic and acidic residues" evidence="12">
    <location>
        <begin position="77"/>
        <end position="87"/>
    </location>
</feature>
<keyword evidence="7" id="KW-0904">Protein phosphatase</keyword>
<dbReference type="PROSITE" id="PS00610">
    <property type="entry name" value="NA_NEUROTRAN_SYMP_1"/>
    <property type="match status" value="1"/>
</dbReference>
<keyword evidence="10" id="KW-0479">Metal-binding</keyword>
<feature type="compositionally biased region" description="Basic and acidic residues" evidence="12">
    <location>
        <begin position="1060"/>
        <end position="1075"/>
    </location>
</feature>
<feature type="transmembrane region" description="Helical" evidence="13">
    <location>
        <begin position="166"/>
        <end position="196"/>
    </location>
</feature>
<dbReference type="AlphaFoldDB" id="A0AAW0SKL1"/>
<dbReference type="InterPro" id="IPR003595">
    <property type="entry name" value="Tyr_Pase_cat"/>
</dbReference>
<keyword evidence="10" id="KW-0915">Sodium</keyword>
<sequence>MANVSQLIRRQSSRELSAQKSIDRLELELEARLVPTTEEVPDYGATNHAFEASPAADTPPKALDEAAPPVAAGVESGAKEGGEGEERESWDSKLQFLLATVGYAVGLGNVWRFPYLAQKNGGGAFLIPYFIMLAFMGLPLFYLELAVGQRIRKGALGAWHQVSPNLGGVGVSSAVVSFVVALYYNTVIAWCLYYFFQSFQSPLPWGDCPHAVGVVEENGTSLMAECELAGPTQYFWYRDALEITTGIEDPGQFNWKIAGCMGAAWIIIYVCIMKGIVASGKVVYVTAVGMSDGITHLFTPRWEKLEDPVVWLEAGTQIFFSLGLAFGGLIAFGSYNPVNNNCLRDAIMVSVTNCFTSLLAGVVVFSILGFKAHETHDHCLQELERKKEALLEEDPNVNLDGLLPVCDIQEELQKSAAGTGLAFIIFTEAINQFPFPPLWAVLFFLMLFTLGADSQFGTLEGVISSLIDLKVFPNLRKEAISGIVCIICFFISLIFTHGAGNYVFQLFDSFAGNIPLLVIGLMECVGISYIYGIKRFASDVELMCGSRPSLYWLVCWKVVSPLLMITILAASLVKMAVEGSTYLAWDTESGMSINRQWPWWAWVMAGLLVFLPLMWIVIVPFANLLGFQMLSEEEPCLRFTALERALLCLSVSTESLRSTDDETAARGEGGGGGKKKEGGGGGGGGEMTSHGSQVPLLPASKRSPSIKSFSSITSTSSGAWGGEACGAASGEAARGRGEGAWRRGGGGAWHCAAWSQSDPGVPTTRVSPGVLNRQSPSLAASRVVGTHTRTQPDTPSPPLHTHRMGRRRIQRCNTAELRDLVDPIGSRWYRPINSFDEVFPGVLLGDADTALSTQEIKDNNITHILNAAQGTNNHAYSGYVGTNPSYYAKLRNIKFMGIPAMDMPSFYIRPYLRQAADFIDKALKEGGRVLVHCVCGISRSAALVVAFLMLKRGMNVQTAVSTIKKKRNIYPNQGFMSQLCDLDYELRKTGELPADNVELGPGPITMEREESPIRNLSAYPRFTLVPAKTMDTYTSTKNFVTPRRARSCERYDVAPRKSVADHHPLVEVPPRRESRSPSPSRQLVVVKPNLYDLGDNDVGGKVFDTYARYARTFARPPSTVSKVPFDPYLSLLRQPRTYSYDNYYPLDFDLDTYRYLRAKSPFLPETVVTATPVYRSYKIVPDRPDVYGSSSYIPAYPYTQRYLPSAASYPAAYRALTATPVTRTIWI</sequence>
<dbReference type="CDD" id="cd14515">
    <property type="entry name" value="DUSP3-like"/>
    <property type="match status" value="1"/>
</dbReference>
<feature type="binding site" evidence="10">
    <location>
        <position position="102"/>
    </location>
    <ligand>
        <name>Na(+)</name>
        <dbReference type="ChEBI" id="CHEBI:29101"/>
        <label>1</label>
    </ligand>
</feature>
<dbReference type="InterPro" id="IPR037272">
    <property type="entry name" value="SNS_sf"/>
</dbReference>
<evidence type="ECO:0000256" key="4">
    <source>
        <dbReference type="ARBA" id="ARBA00022692"/>
    </source>
</evidence>
<dbReference type="GO" id="GO:0006865">
    <property type="term" value="P:amino acid transport"/>
    <property type="evidence" value="ECO:0007669"/>
    <property type="project" value="TreeGrafter"/>
</dbReference>
<feature type="region of interest" description="Disordered" evidence="12">
    <location>
        <begin position="659"/>
        <end position="721"/>
    </location>
</feature>
<evidence type="ECO:0000256" key="2">
    <source>
        <dbReference type="ARBA" id="ARBA00006459"/>
    </source>
</evidence>
<feature type="domain" description="Tyrosine-protein phosphatase" evidence="14">
    <location>
        <begin position="834"/>
        <end position="988"/>
    </location>
</feature>
<dbReference type="SUPFAM" id="SSF52799">
    <property type="entry name" value="(Phosphotyrosine protein) phosphatases II"/>
    <property type="match status" value="1"/>
</dbReference>
<feature type="transmembrane region" description="Helical" evidence="13">
    <location>
        <begin position="510"/>
        <end position="531"/>
    </location>
</feature>
<feature type="transmembrane region" description="Helical" evidence="13">
    <location>
        <begin position="96"/>
        <end position="114"/>
    </location>
</feature>
<keyword evidence="3 11" id="KW-0813">Transport</keyword>
<reference evidence="16 17" key="1">
    <citation type="submission" date="2023-03" db="EMBL/GenBank/DDBJ databases">
        <title>High-quality genome of Scylla paramamosain provides insights in environmental adaptation.</title>
        <authorList>
            <person name="Zhang L."/>
        </authorList>
    </citation>
    <scope>NUCLEOTIDE SEQUENCE [LARGE SCALE GENOMIC DNA]</scope>
    <source>
        <strain evidence="16">LZ_2023a</strain>
        <tissue evidence="16">Muscle</tissue>
    </source>
</reference>
<name>A0AAW0SKL1_SCYPA</name>
<feature type="binding site" evidence="10">
    <location>
        <position position="109"/>
    </location>
    <ligand>
        <name>Na(+)</name>
        <dbReference type="ChEBI" id="CHEBI:29101"/>
        <label>1</label>
    </ligand>
</feature>
<feature type="transmembrane region" description="Helical" evidence="13">
    <location>
        <begin position="318"/>
        <end position="335"/>
    </location>
</feature>
<evidence type="ECO:0000259" key="15">
    <source>
        <dbReference type="PROSITE" id="PS50056"/>
    </source>
</evidence>
<dbReference type="PANTHER" id="PTHR11616:SF182">
    <property type="entry name" value="TRANSPORTER"/>
    <property type="match status" value="1"/>
</dbReference>
<dbReference type="EMBL" id="JARAKH010000049">
    <property type="protein sequence ID" value="KAK8375539.1"/>
    <property type="molecule type" value="Genomic_DNA"/>
</dbReference>
<evidence type="ECO:0000256" key="7">
    <source>
        <dbReference type="ARBA" id="ARBA00022912"/>
    </source>
</evidence>
<feature type="region of interest" description="Disordered" evidence="12">
    <location>
        <begin position="1060"/>
        <end position="1081"/>
    </location>
</feature>
<dbReference type="Proteomes" id="UP001487740">
    <property type="component" value="Unassembled WGS sequence"/>
</dbReference>
<dbReference type="PROSITE" id="PS50056">
    <property type="entry name" value="TYR_PHOSPHATASE_2"/>
    <property type="match status" value="1"/>
</dbReference>
<keyword evidence="17" id="KW-1185">Reference proteome</keyword>
<feature type="binding site" evidence="10">
    <location>
        <position position="353"/>
    </location>
    <ligand>
        <name>Na(+)</name>
        <dbReference type="ChEBI" id="CHEBI:29101"/>
        <label>1</label>
    </ligand>
</feature>
<feature type="binding site" evidence="10">
    <location>
        <position position="453"/>
    </location>
    <ligand>
        <name>Na(+)</name>
        <dbReference type="ChEBI" id="CHEBI:29101"/>
        <label>1</label>
    </ligand>
</feature>
<dbReference type="SUPFAM" id="SSF161070">
    <property type="entry name" value="SNF-like"/>
    <property type="match status" value="1"/>
</dbReference>